<reference evidence="12 13" key="1">
    <citation type="submission" date="2020-08" db="EMBL/GenBank/DDBJ databases">
        <title>Plant Genome Project.</title>
        <authorList>
            <person name="Zhang R.-G."/>
        </authorList>
    </citation>
    <scope>NUCLEOTIDE SEQUENCE [LARGE SCALE GENOMIC DNA]</scope>
    <source>
        <tissue evidence="12">Rhizome</tissue>
    </source>
</reference>
<evidence type="ECO:0000256" key="9">
    <source>
        <dbReference type="ARBA" id="ARBA00023303"/>
    </source>
</evidence>
<evidence type="ECO:0000313" key="12">
    <source>
        <dbReference type="EMBL" id="KAG6492143.1"/>
    </source>
</evidence>
<dbReference type="InterPro" id="IPR018490">
    <property type="entry name" value="cNMP-bd_dom_sf"/>
</dbReference>
<keyword evidence="13" id="KW-1185">Reference proteome</keyword>
<comment type="caution">
    <text evidence="12">The sequence shown here is derived from an EMBL/GenBank/DDBJ whole genome shotgun (WGS) entry which is preliminary data.</text>
</comment>
<keyword evidence="4" id="KW-0631">Potassium channel</keyword>
<feature type="domain" description="Ion transport" evidence="11">
    <location>
        <begin position="56"/>
        <end position="118"/>
    </location>
</feature>
<dbReference type="EMBL" id="JACMSC010000013">
    <property type="protein sequence ID" value="KAG6492143.1"/>
    <property type="molecule type" value="Genomic_DNA"/>
</dbReference>
<keyword evidence="7 10" id="KW-1133">Transmembrane helix</keyword>
<feature type="transmembrane region" description="Helical" evidence="10">
    <location>
        <begin position="61"/>
        <end position="81"/>
    </location>
</feature>
<dbReference type="SUPFAM" id="SSF81324">
    <property type="entry name" value="Voltage-gated potassium channels"/>
    <property type="match status" value="1"/>
</dbReference>
<evidence type="ECO:0000256" key="6">
    <source>
        <dbReference type="ARBA" id="ARBA00022958"/>
    </source>
</evidence>
<keyword evidence="9" id="KW-0407">Ion channel</keyword>
<protein>
    <recommendedName>
        <fullName evidence="11">Ion transport domain-containing protein</fullName>
    </recommendedName>
</protein>
<keyword evidence="5" id="KW-0851">Voltage-gated channel</keyword>
<keyword evidence="5" id="KW-0813">Transport</keyword>
<dbReference type="GO" id="GO:0005249">
    <property type="term" value="F:voltage-gated potassium channel activity"/>
    <property type="evidence" value="ECO:0007669"/>
    <property type="project" value="InterPro"/>
</dbReference>
<proteinExistence type="predicted"/>
<feature type="transmembrane region" description="Helical" evidence="10">
    <location>
        <begin position="126"/>
        <end position="149"/>
    </location>
</feature>
<organism evidence="12 13">
    <name type="scientific">Zingiber officinale</name>
    <name type="common">Ginger</name>
    <name type="synonym">Amomum zingiber</name>
    <dbReference type="NCBI Taxonomy" id="94328"/>
    <lineage>
        <taxon>Eukaryota</taxon>
        <taxon>Viridiplantae</taxon>
        <taxon>Streptophyta</taxon>
        <taxon>Embryophyta</taxon>
        <taxon>Tracheophyta</taxon>
        <taxon>Spermatophyta</taxon>
        <taxon>Magnoliopsida</taxon>
        <taxon>Liliopsida</taxon>
        <taxon>Zingiberales</taxon>
        <taxon>Zingiberaceae</taxon>
        <taxon>Zingiber</taxon>
    </lineage>
</organism>
<evidence type="ECO:0000256" key="8">
    <source>
        <dbReference type="ARBA" id="ARBA00023136"/>
    </source>
</evidence>
<dbReference type="InterPro" id="IPR045319">
    <property type="entry name" value="KAT/AKT"/>
</dbReference>
<evidence type="ECO:0000256" key="1">
    <source>
        <dbReference type="ARBA" id="ARBA00004141"/>
    </source>
</evidence>
<evidence type="ECO:0000256" key="2">
    <source>
        <dbReference type="ARBA" id="ARBA00022538"/>
    </source>
</evidence>
<evidence type="ECO:0000256" key="4">
    <source>
        <dbReference type="ARBA" id="ARBA00022826"/>
    </source>
</evidence>
<dbReference type="PANTHER" id="PTHR45743:SF6">
    <property type="entry name" value="POTASSIUM CHANNEL KAT2"/>
    <property type="match status" value="1"/>
</dbReference>
<dbReference type="Proteomes" id="UP000734854">
    <property type="component" value="Unassembled WGS sequence"/>
</dbReference>
<dbReference type="PANTHER" id="PTHR45743">
    <property type="entry name" value="POTASSIUM CHANNEL AKT1"/>
    <property type="match status" value="1"/>
</dbReference>
<evidence type="ECO:0000256" key="7">
    <source>
        <dbReference type="ARBA" id="ARBA00022989"/>
    </source>
</evidence>
<dbReference type="GO" id="GO:0034702">
    <property type="term" value="C:monoatomic ion channel complex"/>
    <property type="evidence" value="ECO:0007669"/>
    <property type="project" value="UniProtKB-KW"/>
</dbReference>
<dbReference type="AlphaFoldDB" id="A0A8J5FNY1"/>
<keyword evidence="6" id="KW-0630">Potassium</keyword>
<keyword evidence="8 10" id="KW-0472">Membrane</keyword>
<keyword evidence="3 10" id="KW-0812">Transmembrane</keyword>
<evidence type="ECO:0000259" key="11">
    <source>
        <dbReference type="Pfam" id="PF00520"/>
    </source>
</evidence>
<evidence type="ECO:0000256" key="3">
    <source>
        <dbReference type="ARBA" id="ARBA00022692"/>
    </source>
</evidence>
<evidence type="ECO:0000256" key="10">
    <source>
        <dbReference type="SAM" id="Phobius"/>
    </source>
</evidence>
<feature type="transmembrane region" description="Helical" evidence="10">
    <location>
        <begin position="93"/>
        <end position="114"/>
    </location>
</feature>
<keyword evidence="5" id="KW-0406">Ion transport</keyword>
<dbReference type="SUPFAM" id="SSF51206">
    <property type="entry name" value="cAMP-binding domain-like"/>
    <property type="match status" value="1"/>
</dbReference>
<evidence type="ECO:0000256" key="5">
    <source>
        <dbReference type="ARBA" id="ARBA00022882"/>
    </source>
</evidence>
<comment type="subcellular location">
    <subcellularLocation>
        <location evidence="1">Membrane</location>
        <topology evidence="1">Multi-pass membrane protein</topology>
    </subcellularLocation>
</comment>
<keyword evidence="2" id="KW-0633">Potassium transport</keyword>
<evidence type="ECO:0000313" key="13">
    <source>
        <dbReference type="Proteomes" id="UP000734854"/>
    </source>
</evidence>
<accession>A0A8J5FNY1</accession>
<sequence length="230" mass="26586">MLISSSNYLQHFCNKGFRLDSKEFHTDNDLLPSLGATINQTIKHGKHIISPNDPHYRLWEMFMILLVLYSAWICPFEFAFLKYLPSEIFLVDNIVNSIFAIDITLTFFVAYVDHKSYLLVDNHKRITISVIGCSTSIQRIGVIVSFLIAGDDSIFRRNRTSTWEGNRRRSREIGVLCKVPQPFTIKTIELSQILRLDRTALFDIIQESKEDATIIMQNLNQIHLIFDNTA</sequence>
<dbReference type="Pfam" id="PF00520">
    <property type="entry name" value="Ion_trans"/>
    <property type="match status" value="1"/>
</dbReference>
<gene>
    <name evidence="12" type="ORF">ZIOFF_047093</name>
</gene>
<dbReference type="InterPro" id="IPR005821">
    <property type="entry name" value="Ion_trans_dom"/>
</dbReference>
<name>A0A8J5FNY1_ZINOF</name>